<dbReference type="PANTHER" id="PTHR43362">
    <property type="entry name" value="MANNITOL DEHYDROGENASE DSF1-RELATED"/>
    <property type="match status" value="1"/>
</dbReference>
<comment type="catalytic activity">
    <reaction evidence="2">
        <text>D-mannitol 1-phosphate + NAD(+) = beta-D-fructose 6-phosphate + NADH + H(+)</text>
        <dbReference type="Rhea" id="RHEA:19661"/>
        <dbReference type="ChEBI" id="CHEBI:15378"/>
        <dbReference type="ChEBI" id="CHEBI:57540"/>
        <dbReference type="ChEBI" id="CHEBI:57634"/>
        <dbReference type="ChEBI" id="CHEBI:57945"/>
        <dbReference type="ChEBI" id="CHEBI:61381"/>
        <dbReference type="EC" id="1.1.1.17"/>
    </reaction>
</comment>
<sequence length="543" mass="61242">MKITESYIVNKDKFKDVNIQMPLFDDVLMKQRTKEQPKWLHFGGGNLYRCFHAKVAQDLLNQNLLETGIVVVENFGEALIKEVYQKNNNRSLTVTMKVDGSFEKELIASTSDAYFVNKNEEAVATVSNYFKQKSLQLVTLTITEKGYGVKDSAGQLLKTVESDINVGPKYDELTNTMSQLAYFLLKRYEAGKLPLALVSTDNFSHNGDRLKEALKTVVMGWVSLGHVSKDFATYLFESNNVSFPYSMIDRITPGPSEKIAVALEAQGIENMVLIPTSFGASLANFVNTEETCYLAIEDHFPNGRPAFEKVNNVYLADRETINKVDLMKVTTCLNPLHTSLAITGCLFGYESIYETVQDKDLLALIEYIGYKEGLPVVQDPKIIDPKRFIDEAIYKRFMNPNIPDTPQRIATDTSQKLAVRFGETIASYVNSSNLEVKELTFIPFVIAAWCRYLMGIDDAGNSFEPSPDPLYEELFSCVQHLRLGSDNDVHKALAPILSNRELFGMDLYLIGLGAKIEKIMEQLVSKPFAVRETLQIMIREEKF</sequence>
<evidence type="ECO:0000313" key="5">
    <source>
        <dbReference type="EMBL" id="OEG09780.1"/>
    </source>
</evidence>
<proteinExistence type="predicted"/>
<feature type="domain" description="Mannitol dehydrogenase C-terminal" evidence="4">
    <location>
        <begin position="326"/>
        <end position="507"/>
    </location>
</feature>
<dbReference type="InterPro" id="IPR013131">
    <property type="entry name" value="Mannitol_DH_N"/>
</dbReference>
<evidence type="ECO:0000313" key="6">
    <source>
        <dbReference type="Proteomes" id="UP000095094"/>
    </source>
</evidence>
<dbReference type="AlphaFoldDB" id="A0A1E5GC13"/>
<dbReference type="RefSeq" id="WP_069664533.1">
    <property type="nucleotide sequence ID" value="NZ_JBHUJJ010000001.1"/>
</dbReference>
<dbReference type="GO" id="GO:0008926">
    <property type="term" value="F:mannitol-1-phosphate 5-dehydrogenase activity"/>
    <property type="evidence" value="ECO:0007669"/>
    <property type="project" value="UniProtKB-EC"/>
</dbReference>
<protein>
    <recommendedName>
        <fullName evidence="7">Fructuronate reductase</fullName>
    </recommendedName>
</protein>
<dbReference type="Gene3D" id="3.40.50.720">
    <property type="entry name" value="NAD(P)-binding Rossmann-like Domain"/>
    <property type="match status" value="1"/>
</dbReference>
<organism evidence="5 6">
    <name type="scientific">Enterococcus termitis</name>
    <dbReference type="NCBI Taxonomy" id="332950"/>
    <lineage>
        <taxon>Bacteria</taxon>
        <taxon>Bacillati</taxon>
        <taxon>Bacillota</taxon>
        <taxon>Bacilli</taxon>
        <taxon>Lactobacillales</taxon>
        <taxon>Enterococcaceae</taxon>
        <taxon>Enterococcus</taxon>
    </lineage>
</organism>
<dbReference type="EMBL" id="MIJY01000044">
    <property type="protein sequence ID" value="OEG09780.1"/>
    <property type="molecule type" value="Genomic_DNA"/>
</dbReference>
<dbReference type="Gene3D" id="1.10.1040.10">
    <property type="entry name" value="N-(1-d-carboxylethyl)-l-norvaline Dehydrogenase, domain 2"/>
    <property type="match status" value="1"/>
</dbReference>
<evidence type="ECO:0000256" key="1">
    <source>
        <dbReference type="ARBA" id="ARBA00023002"/>
    </source>
</evidence>
<reference evidence="6" key="1">
    <citation type="submission" date="2016-09" db="EMBL/GenBank/DDBJ databases">
        <authorList>
            <person name="Gulvik C.A."/>
        </authorList>
    </citation>
    <scope>NUCLEOTIDE SEQUENCE [LARGE SCALE GENOMIC DNA]</scope>
    <source>
        <strain evidence="6">LMG 8895</strain>
    </source>
</reference>
<dbReference type="Proteomes" id="UP000095094">
    <property type="component" value="Unassembled WGS sequence"/>
</dbReference>
<dbReference type="OrthoDB" id="271711at2"/>
<comment type="caution">
    <text evidence="5">The sequence shown here is derived from an EMBL/GenBank/DDBJ whole genome shotgun (WGS) entry which is preliminary data.</text>
</comment>
<dbReference type="InterPro" id="IPR013118">
    <property type="entry name" value="Mannitol_DH_C"/>
</dbReference>
<feature type="domain" description="Mannitol dehydrogenase N-terminal" evidence="3">
    <location>
        <begin position="39"/>
        <end position="308"/>
    </location>
</feature>
<dbReference type="Pfam" id="PF08125">
    <property type="entry name" value="Mannitol_dh_C"/>
    <property type="match status" value="1"/>
</dbReference>
<dbReference type="PATRIC" id="fig|332950.4.peg.1804"/>
<evidence type="ECO:0008006" key="7">
    <source>
        <dbReference type="Google" id="ProtNLM"/>
    </source>
</evidence>
<dbReference type="InterPro" id="IPR013328">
    <property type="entry name" value="6PGD_dom2"/>
</dbReference>
<keyword evidence="6" id="KW-1185">Reference proteome</keyword>
<dbReference type="InterPro" id="IPR036291">
    <property type="entry name" value="NAD(P)-bd_dom_sf"/>
</dbReference>
<dbReference type="InterPro" id="IPR050988">
    <property type="entry name" value="Mannitol_DH/Oxidoreductase"/>
</dbReference>
<name>A0A1E5GC13_9ENTE</name>
<evidence type="ECO:0000256" key="2">
    <source>
        <dbReference type="ARBA" id="ARBA00048615"/>
    </source>
</evidence>
<gene>
    <name evidence="5" type="ORF">BCR25_09735</name>
</gene>
<dbReference type="SUPFAM" id="SSF51735">
    <property type="entry name" value="NAD(P)-binding Rossmann-fold domains"/>
    <property type="match status" value="1"/>
</dbReference>
<dbReference type="PANTHER" id="PTHR43362:SF1">
    <property type="entry name" value="MANNITOL DEHYDROGENASE 2-RELATED"/>
    <property type="match status" value="1"/>
</dbReference>
<dbReference type="InterPro" id="IPR008927">
    <property type="entry name" value="6-PGluconate_DH-like_C_sf"/>
</dbReference>
<keyword evidence="1" id="KW-0560">Oxidoreductase</keyword>
<evidence type="ECO:0000259" key="3">
    <source>
        <dbReference type="Pfam" id="PF01232"/>
    </source>
</evidence>
<evidence type="ECO:0000259" key="4">
    <source>
        <dbReference type="Pfam" id="PF08125"/>
    </source>
</evidence>
<accession>A0A1E5GC13</accession>
<dbReference type="SUPFAM" id="SSF48179">
    <property type="entry name" value="6-phosphogluconate dehydrogenase C-terminal domain-like"/>
    <property type="match status" value="1"/>
</dbReference>
<dbReference type="Pfam" id="PF01232">
    <property type="entry name" value="Mannitol_dh"/>
    <property type="match status" value="1"/>
</dbReference>